<reference evidence="2 3" key="1">
    <citation type="submission" date="2024-11" db="EMBL/GenBank/DDBJ databases">
        <title>Chromosome-level genome assembly of the freshwater bivalve Anodonta woodiana.</title>
        <authorList>
            <person name="Chen X."/>
        </authorList>
    </citation>
    <scope>NUCLEOTIDE SEQUENCE [LARGE SCALE GENOMIC DNA]</scope>
    <source>
        <strain evidence="2">MN2024</strain>
        <tissue evidence="2">Gills</tissue>
    </source>
</reference>
<gene>
    <name evidence="2" type="ORF">ACJMK2_011804</name>
</gene>
<protein>
    <submittedName>
        <fullName evidence="2">Uncharacterized protein</fullName>
    </submittedName>
</protein>
<sequence>MGNTCCGCLSSEKDSYSYEYNSRTPLLGAQVSVPESRAATKENVSSARRYRPPEDSRQFESSIEAVTTIETLPVPVSSVDKTFKDQAKRYNDLVETYSNLRTEIHNFKTYFEEETSGIPVLQDCFRILVRRCGDAKITIDRKSKTLLYVSFNQKDVTEKCTVTPEQALKPLEHYQNACKYAGDVLHHAPHIKDSISIIINDEKAMRREITKADLPGEKGVDAMKAVMSNITNLKQMKVNIDTIQKYADNTFKELLEASRNFFASNC</sequence>
<dbReference type="EMBL" id="JBJQND010000013">
    <property type="protein sequence ID" value="KAL3857109.1"/>
    <property type="molecule type" value="Genomic_DNA"/>
</dbReference>
<organism evidence="2 3">
    <name type="scientific">Sinanodonta woodiana</name>
    <name type="common">Chinese pond mussel</name>
    <name type="synonym">Anodonta woodiana</name>
    <dbReference type="NCBI Taxonomy" id="1069815"/>
    <lineage>
        <taxon>Eukaryota</taxon>
        <taxon>Metazoa</taxon>
        <taxon>Spiralia</taxon>
        <taxon>Lophotrochozoa</taxon>
        <taxon>Mollusca</taxon>
        <taxon>Bivalvia</taxon>
        <taxon>Autobranchia</taxon>
        <taxon>Heteroconchia</taxon>
        <taxon>Palaeoheterodonta</taxon>
        <taxon>Unionida</taxon>
        <taxon>Unionoidea</taxon>
        <taxon>Unionidae</taxon>
        <taxon>Unioninae</taxon>
        <taxon>Sinanodonta</taxon>
    </lineage>
</organism>
<evidence type="ECO:0000313" key="3">
    <source>
        <dbReference type="Proteomes" id="UP001634394"/>
    </source>
</evidence>
<evidence type="ECO:0000256" key="1">
    <source>
        <dbReference type="SAM" id="MobiDB-lite"/>
    </source>
</evidence>
<feature type="region of interest" description="Disordered" evidence="1">
    <location>
        <begin position="33"/>
        <end position="55"/>
    </location>
</feature>
<name>A0ABD3V667_SINWO</name>
<dbReference type="AlphaFoldDB" id="A0ABD3V667"/>
<dbReference type="Proteomes" id="UP001634394">
    <property type="component" value="Unassembled WGS sequence"/>
</dbReference>
<evidence type="ECO:0000313" key="2">
    <source>
        <dbReference type="EMBL" id="KAL3857109.1"/>
    </source>
</evidence>
<keyword evidence="3" id="KW-1185">Reference proteome</keyword>
<proteinExistence type="predicted"/>
<comment type="caution">
    <text evidence="2">The sequence shown here is derived from an EMBL/GenBank/DDBJ whole genome shotgun (WGS) entry which is preliminary data.</text>
</comment>
<accession>A0ABD3V667</accession>